<sequence length="558" mass="63166">MVDVIDNCQRLFKGSARSQLTMSTTAQTVGEIYTSGDTLLNNPVQWCVIFVSVVLVSATIQYLTAFLKHSITNRYAKLMNQTTQQEITVVGVVATCLMLATSFLPDDDNQPLYAGLFSWTTMLIFFSAFLYVFEMLVQFFVCSADMASWRKYEEGRLDSDDVDRLVLRQRHYRLAYDRFADEIKIAFQVTSRECPLCENVNVFHKRYLARMADFSYRSWLSLSVVALCNLARTYFTPYDKPSTDDEHFINALVYCGCTGCFVLVAFIIFCILLFMSMSDLVNKKLKRSTVGAEIVPFWSPLRCIEFLQCIYLSLNYYMVVFVLGILDTIKGSGRGVAIAALFAFPIIVVMTATPWVIWALSIMSVLGSAKKNRAVIQKIVRESRGQFDDSDEAEDGYSDLDEDDGSRRDRVMDRMNRNRGKRPARMTSSRPLIPEDEADAHDRGAQRPSWLDDDEVWDGKRTLGVGARHMGGSGGHDDDGQEMSPRGDNLEFLYYDNVDGEDFDRVASRIAPELVHERLGSGPTTSVEGQSERPHTTRSSDGQRGRPIWADSDEEFDI</sequence>
<keyword evidence="4" id="KW-1185">Reference proteome</keyword>
<dbReference type="EMBL" id="CYKH01001661">
    <property type="protein sequence ID" value="CUI14821.1"/>
    <property type="molecule type" value="Genomic_DNA"/>
</dbReference>
<feature type="transmembrane region" description="Helical" evidence="2">
    <location>
        <begin position="116"/>
        <end position="141"/>
    </location>
</feature>
<protein>
    <submittedName>
        <fullName evidence="3">Transmembrane protein, putative</fullName>
    </submittedName>
</protein>
<feature type="region of interest" description="Disordered" evidence="1">
    <location>
        <begin position="387"/>
        <end position="487"/>
    </location>
</feature>
<keyword evidence="2" id="KW-0472">Membrane</keyword>
<dbReference type="Proteomes" id="UP000051952">
    <property type="component" value="Unassembled WGS sequence"/>
</dbReference>
<name>A0A0S4KMG6_BODSA</name>
<gene>
    <name evidence="3" type="ORF">BSAL_16355</name>
</gene>
<evidence type="ECO:0000256" key="1">
    <source>
        <dbReference type="SAM" id="MobiDB-lite"/>
    </source>
</evidence>
<accession>A0A0S4KMG6</accession>
<dbReference type="AlphaFoldDB" id="A0A0S4KMG6"/>
<dbReference type="VEuPathDB" id="TriTrypDB:BSAL_16355"/>
<feature type="transmembrane region" description="Helical" evidence="2">
    <location>
        <begin position="87"/>
        <end position="104"/>
    </location>
</feature>
<reference evidence="4" key="1">
    <citation type="submission" date="2015-09" db="EMBL/GenBank/DDBJ databases">
        <authorList>
            <consortium name="Pathogen Informatics"/>
        </authorList>
    </citation>
    <scope>NUCLEOTIDE SEQUENCE [LARGE SCALE GENOMIC DNA]</scope>
    <source>
        <strain evidence="4">Lake Konstanz</strain>
    </source>
</reference>
<proteinExistence type="predicted"/>
<keyword evidence="2" id="KW-1133">Transmembrane helix</keyword>
<feature type="compositionally biased region" description="Acidic residues" evidence="1">
    <location>
        <begin position="388"/>
        <end position="404"/>
    </location>
</feature>
<feature type="region of interest" description="Disordered" evidence="1">
    <location>
        <begin position="514"/>
        <end position="558"/>
    </location>
</feature>
<feature type="transmembrane region" description="Helical" evidence="2">
    <location>
        <begin position="306"/>
        <end position="326"/>
    </location>
</feature>
<feature type="transmembrane region" description="Helical" evidence="2">
    <location>
        <begin position="338"/>
        <end position="363"/>
    </location>
</feature>
<organism evidence="3 4">
    <name type="scientific">Bodo saltans</name>
    <name type="common">Flagellated protozoan</name>
    <dbReference type="NCBI Taxonomy" id="75058"/>
    <lineage>
        <taxon>Eukaryota</taxon>
        <taxon>Discoba</taxon>
        <taxon>Euglenozoa</taxon>
        <taxon>Kinetoplastea</taxon>
        <taxon>Metakinetoplastina</taxon>
        <taxon>Eubodonida</taxon>
        <taxon>Bodonidae</taxon>
        <taxon>Bodo</taxon>
    </lineage>
</organism>
<evidence type="ECO:0000313" key="3">
    <source>
        <dbReference type="EMBL" id="CUI14821.1"/>
    </source>
</evidence>
<evidence type="ECO:0000256" key="2">
    <source>
        <dbReference type="SAM" id="Phobius"/>
    </source>
</evidence>
<feature type="transmembrane region" description="Helical" evidence="2">
    <location>
        <begin position="43"/>
        <end position="67"/>
    </location>
</feature>
<feature type="compositionally biased region" description="Basic and acidic residues" evidence="1">
    <location>
        <begin position="405"/>
        <end position="416"/>
    </location>
</feature>
<keyword evidence="2 3" id="KW-0812">Transmembrane</keyword>
<evidence type="ECO:0000313" key="4">
    <source>
        <dbReference type="Proteomes" id="UP000051952"/>
    </source>
</evidence>
<feature type="transmembrane region" description="Helical" evidence="2">
    <location>
        <begin position="247"/>
        <end position="274"/>
    </location>
</feature>